<dbReference type="Proteomes" id="UP000265566">
    <property type="component" value="Chromosome 5"/>
</dbReference>
<organism evidence="1 2">
    <name type="scientific">Medicago truncatula</name>
    <name type="common">Barrel medic</name>
    <name type="synonym">Medicago tribuloides</name>
    <dbReference type="NCBI Taxonomy" id="3880"/>
    <lineage>
        <taxon>Eukaryota</taxon>
        <taxon>Viridiplantae</taxon>
        <taxon>Streptophyta</taxon>
        <taxon>Embryophyta</taxon>
        <taxon>Tracheophyta</taxon>
        <taxon>Spermatophyta</taxon>
        <taxon>Magnoliopsida</taxon>
        <taxon>eudicotyledons</taxon>
        <taxon>Gunneridae</taxon>
        <taxon>Pentapetalae</taxon>
        <taxon>rosids</taxon>
        <taxon>fabids</taxon>
        <taxon>Fabales</taxon>
        <taxon>Fabaceae</taxon>
        <taxon>Papilionoideae</taxon>
        <taxon>50 kb inversion clade</taxon>
        <taxon>NPAAA clade</taxon>
        <taxon>Hologalegina</taxon>
        <taxon>IRL clade</taxon>
        <taxon>Trifolieae</taxon>
        <taxon>Medicago</taxon>
    </lineage>
</organism>
<evidence type="ECO:0000313" key="2">
    <source>
        <dbReference type="Proteomes" id="UP000265566"/>
    </source>
</evidence>
<accession>A0A396HVP3</accession>
<dbReference type="AlphaFoldDB" id="A0A396HVP3"/>
<sequence>MNVALHLLCKYKDLFSEAFRDLEDSNSVLFALAKTPSIFPSDSRFGLREQLIYDSKFSNLSFIMHVILPQRYCLVEIIKQSLAAASKT</sequence>
<evidence type="ECO:0000313" key="1">
    <source>
        <dbReference type="EMBL" id="RHN54767.1"/>
    </source>
</evidence>
<dbReference type="EMBL" id="PSQE01000005">
    <property type="protein sequence ID" value="RHN54767.1"/>
    <property type="molecule type" value="Genomic_DNA"/>
</dbReference>
<name>A0A396HVP3_MEDTR</name>
<proteinExistence type="predicted"/>
<reference evidence="2" key="1">
    <citation type="journal article" date="2018" name="Nat. Plants">
        <title>Whole-genome landscape of Medicago truncatula symbiotic genes.</title>
        <authorList>
            <person name="Pecrix Y."/>
            <person name="Staton S.E."/>
            <person name="Sallet E."/>
            <person name="Lelandais-Briere C."/>
            <person name="Moreau S."/>
            <person name="Carrere S."/>
            <person name="Blein T."/>
            <person name="Jardinaud M.F."/>
            <person name="Latrasse D."/>
            <person name="Zouine M."/>
            <person name="Zahm M."/>
            <person name="Kreplak J."/>
            <person name="Mayjonade B."/>
            <person name="Satge C."/>
            <person name="Perez M."/>
            <person name="Cauet S."/>
            <person name="Marande W."/>
            <person name="Chantry-Darmon C."/>
            <person name="Lopez-Roques C."/>
            <person name="Bouchez O."/>
            <person name="Berard A."/>
            <person name="Debelle F."/>
            <person name="Munos S."/>
            <person name="Bendahmane A."/>
            <person name="Berges H."/>
            <person name="Niebel A."/>
            <person name="Buitink J."/>
            <person name="Frugier F."/>
            <person name="Benhamed M."/>
            <person name="Crespi M."/>
            <person name="Gouzy J."/>
            <person name="Gamas P."/>
        </authorList>
    </citation>
    <scope>NUCLEOTIDE SEQUENCE [LARGE SCALE GENOMIC DNA]</scope>
    <source>
        <strain evidence="2">cv. Jemalong A17</strain>
    </source>
</reference>
<dbReference type="Gramene" id="rna29849">
    <property type="protein sequence ID" value="RHN54767.1"/>
    <property type="gene ID" value="gene29849"/>
</dbReference>
<gene>
    <name evidence="1" type="ORF">MtrunA17_Chr5g0410421</name>
</gene>
<comment type="caution">
    <text evidence="1">The sequence shown here is derived from an EMBL/GenBank/DDBJ whole genome shotgun (WGS) entry which is preliminary data.</text>
</comment>
<protein>
    <submittedName>
        <fullName evidence="1">Uncharacterized protein</fullName>
    </submittedName>
</protein>